<dbReference type="InterPro" id="IPR036815">
    <property type="entry name" value="14-3-3_dom_sf"/>
</dbReference>
<protein>
    <recommendedName>
        <fullName evidence="1">DUF7758 domain-containing protein</fullName>
    </recommendedName>
</protein>
<dbReference type="Pfam" id="PF24944">
    <property type="entry name" value="DUF7758"/>
    <property type="match status" value="1"/>
</dbReference>
<feature type="domain" description="DUF7758" evidence="1">
    <location>
        <begin position="69"/>
        <end position="159"/>
    </location>
</feature>
<dbReference type="PANTHER" id="PTHR38624">
    <property type="entry name" value="PROTEIN CBG08397-RELATED"/>
    <property type="match status" value="1"/>
</dbReference>
<reference evidence="4" key="1">
    <citation type="submission" date="2017-02" db="UniProtKB">
        <authorList>
            <consortium name="WormBaseParasite"/>
        </authorList>
    </citation>
    <scope>IDENTIFICATION</scope>
</reference>
<organism evidence="4">
    <name type="scientific">Anisakis simplex</name>
    <name type="common">Herring worm</name>
    <dbReference type="NCBI Taxonomy" id="6269"/>
    <lineage>
        <taxon>Eukaryota</taxon>
        <taxon>Metazoa</taxon>
        <taxon>Ecdysozoa</taxon>
        <taxon>Nematoda</taxon>
        <taxon>Chromadorea</taxon>
        <taxon>Rhabditida</taxon>
        <taxon>Spirurina</taxon>
        <taxon>Ascaridomorpha</taxon>
        <taxon>Ascaridoidea</taxon>
        <taxon>Anisakidae</taxon>
        <taxon>Anisakis</taxon>
        <taxon>Anisakis simplex complex</taxon>
    </lineage>
</organism>
<dbReference type="OrthoDB" id="5814211at2759"/>
<dbReference type="SUPFAM" id="SSF48445">
    <property type="entry name" value="14-3-3 protein"/>
    <property type="match status" value="1"/>
</dbReference>
<accession>A0A0M3K0U9</accession>
<dbReference type="InterPro" id="IPR056660">
    <property type="entry name" value="DUF7758"/>
</dbReference>
<dbReference type="AlphaFoldDB" id="A0A0M3K0U9"/>
<proteinExistence type="predicted"/>
<sequence>MTTPPPTTTENKSRDELFEKAKTLNEEEKWDDAMEQLKEIVSMQGGDMKSAEIELMNWVVCSKITSAGFGDEKKDACNAALELIEPIKVCREAEWLINYEATLYECFSKLNSCVRDEERENAWCKLKECYLEVLKASRRVWKEKNQPERLAIYVNLSKLSKFYLDVADLETIGICEEAAKEAKFIGRGILDDEQFQDASTYINEIKKNIADAQKGKEHLKDD</sequence>
<reference evidence="2 3" key="2">
    <citation type="submission" date="2018-11" db="EMBL/GenBank/DDBJ databases">
        <authorList>
            <consortium name="Pathogen Informatics"/>
        </authorList>
    </citation>
    <scope>NUCLEOTIDE SEQUENCE [LARGE SCALE GENOMIC DNA]</scope>
</reference>
<dbReference type="Proteomes" id="UP000267096">
    <property type="component" value="Unassembled WGS sequence"/>
</dbReference>
<dbReference type="WBParaSite" id="ASIM_0001446701-mRNA-1">
    <property type="protein sequence ID" value="ASIM_0001446701-mRNA-1"/>
    <property type="gene ID" value="ASIM_0001446701"/>
</dbReference>
<evidence type="ECO:0000313" key="4">
    <source>
        <dbReference type="WBParaSite" id="ASIM_0001446701-mRNA-1"/>
    </source>
</evidence>
<dbReference type="EMBL" id="UYRR01031531">
    <property type="protein sequence ID" value="VDK50818.1"/>
    <property type="molecule type" value="Genomic_DNA"/>
</dbReference>
<keyword evidence="3" id="KW-1185">Reference proteome</keyword>
<name>A0A0M3K0U9_ANISI</name>
<gene>
    <name evidence="2" type="ORF">ASIM_LOCUS13877</name>
</gene>
<evidence type="ECO:0000313" key="2">
    <source>
        <dbReference type="EMBL" id="VDK50818.1"/>
    </source>
</evidence>
<evidence type="ECO:0000259" key="1">
    <source>
        <dbReference type="Pfam" id="PF24944"/>
    </source>
</evidence>
<dbReference type="PANTHER" id="PTHR38624:SF1">
    <property type="entry name" value="KIF-BINDING PROTEIN"/>
    <property type="match status" value="1"/>
</dbReference>
<evidence type="ECO:0000313" key="3">
    <source>
        <dbReference type="Proteomes" id="UP000267096"/>
    </source>
</evidence>